<keyword evidence="2" id="KW-1185">Reference proteome</keyword>
<proteinExistence type="predicted"/>
<evidence type="ECO:0000313" key="2">
    <source>
        <dbReference type="Proteomes" id="UP000237105"/>
    </source>
</evidence>
<organism evidence="1 2">
    <name type="scientific">Parasponia andersonii</name>
    <name type="common">Sponia andersonii</name>
    <dbReference type="NCBI Taxonomy" id="3476"/>
    <lineage>
        <taxon>Eukaryota</taxon>
        <taxon>Viridiplantae</taxon>
        <taxon>Streptophyta</taxon>
        <taxon>Embryophyta</taxon>
        <taxon>Tracheophyta</taxon>
        <taxon>Spermatophyta</taxon>
        <taxon>Magnoliopsida</taxon>
        <taxon>eudicotyledons</taxon>
        <taxon>Gunneridae</taxon>
        <taxon>Pentapetalae</taxon>
        <taxon>rosids</taxon>
        <taxon>fabids</taxon>
        <taxon>Rosales</taxon>
        <taxon>Cannabaceae</taxon>
        <taxon>Parasponia</taxon>
    </lineage>
</organism>
<evidence type="ECO:0000313" key="1">
    <source>
        <dbReference type="EMBL" id="PON40844.1"/>
    </source>
</evidence>
<accession>A0A2P5AWA8</accession>
<name>A0A2P5AWA8_PARAD</name>
<protein>
    <submittedName>
        <fullName evidence="1">Uncharacterized protein</fullName>
    </submittedName>
</protein>
<reference evidence="2" key="1">
    <citation type="submission" date="2016-06" db="EMBL/GenBank/DDBJ databases">
        <title>Parallel loss of symbiosis genes in relatives of nitrogen-fixing non-legume Parasponia.</title>
        <authorList>
            <person name="Van Velzen R."/>
            <person name="Holmer R."/>
            <person name="Bu F."/>
            <person name="Rutten L."/>
            <person name="Van Zeijl A."/>
            <person name="Liu W."/>
            <person name="Santuari L."/>
            <person name="Cao Q."/>
            <person name="Sharma T."/>
            <person name="Shen D."/>
            <person name="Roswanjaya Y."/>
            <person name="Wardhani T."/>
            <person name="Kalhor M.S."/>
            <person name="Jansen J."/>
            <person name="Van den Hoogen J."/>
            <person name="Gungor B."/>
            <person name="Hartog M."/>
            <person name="Hontelez J."/>
            <person name="Verver J."/>
            <person name="Yang W.-C."/>
            <person name="Schijlen E."/>
            <person name="Repin R."/>
            <person name="Schilthuizen M."/>
            <person name="Schranz E."/>
            <person name="Heidstra R."/>
            <person name="Miyata K."/>
            <person name="Fedorova E."/>
            <person name="Kohlen W."/>
            <person name="Bisseling T."/>
            <person name="Smit S."/>
            <person name="Geurts R."/>
        </authorList>
    </citation>
    <scope>NUCLEOTIDE SEQUENCE [LARGE SCALE GENOMIC DNA]</scope>
    <source>
        <strain evidence="2">cv. WU1-14</strain>
    </source>
</reference>
<feature type="non-terminal residue" evidence="1">
    <location>
        <position position="58"/>
    </location>
</feature>
<sequence>MSNGKFKSKWSDNIDPSYRPPTNELTAWAESALCTKDITSRKHDMYSLRDSLIDCSNR</sequence>
<gene>
    <name evidence="1" type="ORF">PanWU01x14_294470</name>
</gene>
<dbReference type="AlphaFoldDB" id="A0A2P5AWA8"/>
<dbReference type="EMBL" id="JXTB01000431">
    <property type="protein sequence ID" value="PON40844.1"/>
    <property type="molecule type" value="Genomic_DNA"/>
</dbReference>
<dbReference type="Proteomes" id="UP000237105">
    <property type="component" value="Unassembled WGS sequence"/>
</dbReference>
<comment type="caution">
    <text evidence="1">The sequence shown here is derived from an EMBL/GenBank/DDBJ whole genome shotgun (WGS) entry which is preliminary data.</text>
</comment>